<evidence type="ECO:0000313" key="1">
    <source>
        <dbReference type="EMBL" id="RCW91350.1"/>
    </source>
</evidence>
<dbReference type="RefSeq" id="WP_114309866.1">
    <property type="nucleotide sequence ID" value="NZ_QPJO01000003.1"/>
</dbReference>
<dbReference type="InterPro" id="IPR032593">
    <property type="entry name" value="DUF4907"/>
</dbReference>
<dbReference type="EMBL" id="QPJO01000003">
    <property type="protein sequence ID" value="RCW91350.1"/>
    <property type="molecule type" value="Genomic_DNA"/>
</dbReference>
<dbReference type="Pfam" id="PF16250">
    <property type="entry name" value="DUF4907"/>
    <property type="match status" value="1"/>
</dbReference>
<organism evidence="1 2">
    <name type="scientific">Winogradskyella arenosi</name>
    <dbReference type="NCBI Taxonomy" id="533325"/>
    <lineage>
        <taxon>Bacteria</taxon>
        <taxon>Pseudomonadati</taxon>
        <taxon>Bacteroidota</taxon>
        <taxon>Flavobacteriia</taxon>
        <taxon>Flavobacteriales</taxon>
        <taxon>Flavobacteriaceae</taxon>
        <taxon>Winogradskyella</taxon>
    </lineage>
</organism>
<keyword evidence="2" id="KW-1185">Reference proteome</keyword>
<dbReference type="Proteomes" id="UP000253436">
    <property type="component" value="Unassembled WGS sequence"/>
</dbReference>
<reference evidence="1 2" key="1">
    <citation type="submission" date="2018-07" db="EMBL/GenBank/DDBJ databases">
        <title>Genomic Encyclopedia of Type Strains, Phase III (KMG-III): the genomes of soil and plant-associated and newly described type strains.</title>
        <authorList>
            <person name="Whitman W."/>
        </authorList>
    </citation>
    <scope>NUCLEOTIDE SEQUENCE [LARGE SCALE GENOMIC DNA]</scope>
    <source>
        <strain evidence="1 2">CECT 7958</strain>
    </source>
</reference>
<evidence type="ECO:0000313" key="2">
    <source>
        <dbReference type="Proteomes" id="UP000253436"/>
    </source>
</evidence>
<dbReference type="OrthoDB" id="674043at2"/>
<sequence>MKKYFNYKAVFLVITVLFVGFFYLQGAGEKEQINNDQSYVLEVLEKDSLWIYEVYEGTSLLIRQEYIPAVKGRQGFKTKEDAQKIGKLVLDKLSENKMPAISIEDLNANAISYNKI</sequence>
<proteinExistence type="predicted"/>
<dbReference type="AlphaFoldDB" id="A0A368ZDN1"/>
<gene>
    <name evidence="1" type="ORF">DFQ08_103178</name>
</gene>
<comment type="caution">
    <text evidence="1">The sequence shown here is derived from an EMBL/GenBank/DDBJ whole genome shotgun (WGS) entry which is preliminary data.</text>
</comment>
<name>A0A368ZDN1_9FLAO</name>
<accession>A0A368ZDN1</accession>
<protein>
    <submittedName>
        <fullName evidence="1">Uncharacterized protein DUF4907</fullName>
    </submittedName>
</protein>